<dbReference type="Pfam" id="PF01302">
    <property type="entry name" value="CAP_GLY"/>
    <property type="match status" value="1"/>
</dbReference>
<evidence type="ECO:0000313" key="2">
    <source>
        <dbReference type="EMBL" id="KAK2569365.1"/>
    </source>
</evidence>
<dbReference type="InterPro" id="IPR000938">
    <property type="entry name" value="CAP-Gly_domain"/>
</dbReference>
<dbReference type="EMBL" id="JARQWQ010000010">
    <property type="protein sequence ID" value="KAK2569365.1"/>
    <property type="molecule type" value="Genomic_DNA"/>
</dbReference>
<dbReference type="InterPro" id="IPR036859">
    <property type="entry name" value="CAP-Gly_dom_sf"/>
</dbReference>
<organism evidence="2 3">
    <name type="scientific">Acropora cervicornis</name>
    <name type="common">Staghorn coral</name>
    <dbReference type="NCBI Taxonomy" id="6130"/>
    <lineage>
        <taxon>Eukaryota</taxon>
        <taxon>Metazoa</taxon>
        <taxon>Cnidaria</taxon>
        <taxon>Anthozoa</taxon>
        <taxon>Hexacorallia</taxon>
        <taxon>Scleractinia</taxon>
        <taxon>Astrocoeniina</taxon>
        <taxon>Acroporidae</taxon>
        <taxon>Acropora</taxon>
    </lineage>
</organism>
<dbReference type="GO" id="GO:0005737">
    <property type="term" value="C:cytoplasm"/>
    <property type="evidence" value="ECO:0007669"/>
    <property type="project" value="TreeGrafter"/>
</dbReference>
<keyword evidence="3" id="KW-1185">Reference proteome</keyword>
<dbReference type="Pfam" id="PF01841">
    <property type="entry name" value="Transglut_core"/>
    <property type="match status" value="1"/>
</dbReference>
<sequence>MGCGTSKTLNVNADSRDDSKLKQVHNLVDGGRGLKTWSEASEDKQDYSYDVYLTKFEHQGPKPFVVGDSVHVLGYVGVVKYVGSTELGEGEWIGIEMDHEIEQGNDGSYQGINYFPCNKKRGVFARPTTVFHHVTSQNMKDIIPTISPVTVVFFRARLRRILSDIRRRKLQLRTDIDKTIDAHVRSIPRSETDGVNKLSQYLAEPFEDLRHRAFAVYRWITTNIFFDVEGYFDQSALKSTDAESVLRNRVTSSEGYATLFEELCKACKVPTKKVRGFAKGYGYQMRQKISQPNHTWNVIRVNGGKWFICDPTWGAGYIGDEMMFHRNPNIHQFMIQPSVAITSRFPMDETWQLLDKPVTKETFDRLAVPSGHLCAMNFALCSHQESMYTASDSELIEITFYGTDFKILKGVLKTCEAGKEIVTPRNMVRVEPNRANDTVKLTAQFPSAGEFFLDVMVLENSKWEHGVRYCIYSTSGVGYVRGGFPSLGMNFYSLGFRLNKPQENIEATDGQCSISLICQRKHFSSLVAKLSRTSNSEMNEADNRKLYISEKTENGFQLRVHFPREGEYKLSIYAKSYDHRTPDEYLCTYYVIAFKEYSPMAGFPVTSERMRAWGVTFSSHTENIFAENGRCSITLQNPKEIIISAHLKLKDQDLHGMCSTEKLEQQSTILVHAPKAGVFTLNVFGRKALMDAKSEFLCSYIIKAHKGVSDNPGFPQISELFKTWGLEFVDQRENILSENGRASLALKTPGSILVQATLHKDETNLPHELCFTDREESISKISVHLPTAGVYKLNMFGRDGPGSKGQFLCSFSILATGGFEENPGFPHVSDEFRAWGLRLESHRQNITVYDGSVAVTFLNPYAIEIFPRLTNEEENQGKLSVNTERMEDRQVIYCQLPEKGRYQLKVFGKNSSEAKKKKFLCSYSIYY</sequence>
<evidence type="ECO:0000313" key="3">
    <source>
        <dbReference type="Proteomes" id="UP001249851"/>
    </source>
</evidence>
<proteinExistence type="predicted"/>
<dbReference type="Gene3D" id="2.30.30.190">
    <property type="entry name" value="CAP Gly-rich-like domain"/>
    <property type="match status" value="1"/>
</dbReference>
<gene>
    <name evidence="2" type="ORF">P5673_006287</name>
</gene>
<dbReference type="SMART" id="SM00460">
    <property type="entry name" value="TGc"/>
    <property type="match status" value="1"/>
</dbReference>
<dbReference type="PANTHER" id="PTHR46333">
    <property type="entry name" value="CYTOKINESIS PROTEIN 3"/>
    <property type="match status" value="1"/>
</dbReference>
<reference evidence="2" key="2">
    <citation type="journal article" date="2023" name="Science">
        <title>Genomic signatures of disease resistance in endangered staghorn corals.</title>
        <authorList>
            <person name="Vollmer S.V."/>
            <person name="Selwyn J.D."/>
            <person name="Despard B.A."/>
            <person name="Roesel C.L."/>
        </authorList>
    </citation>
    <scope>NUCLEOTIDE SEQUENCE</scope>
    <source>
        <strain evidence="2">K2</strain>
    </source>
</reference>
<name>A0AAD9QYC1_ACRCE</name>
<dbReference type="PANTHER" id="PTHR46333:SF2">
    <property type="entry name" value="CYTOKINESIS PROTEIN 3"/>
    <property type="match status" value="1"/>
</dbReference>
<dbReference type="SUPFAM" id="SSF54001">
    <property type="entry name" value="Cysteine proteinases"/>
    <property type="match status" value="1"/>
</dbReference>
<protein>
    <submittedName>
        <fullName evidence="2">Kyphoscoliosis peptidase</fullName>
    </submittedName>
</protein>
<dbReference type="AlphaFoldDB" id="A0AAD9QYC1"/>
<dbReference type="Gene3D" id="3.10.620.30">
    <property type="match status" value="1"/>
</dbReference>
<dbReference type="SMART" id="SM01052">
    <property type="entry name" value="CAP_GLY"/>
    <property type="match status" value="1"/>
</dbReference>
<reference evidence="2" key="1">
    <citation type="journal article" date="2023" name="G3 (Bethesda)">
        <title>Whole genome assembly and annotation of the endangered Caribbean coral Acropora cervicornis.</title>
        <authorList>
            <person name="Selwyn J.D."/>
            <person name="Vollmer S.V."/>
        </authorList>
    </citation>
    <scope>NUCLEOTIDE SEQUENCE</scope>
    <source>
        <strain evidence="2">K2</strain>
    </source>
</reference>
<feature type="domain" description="CAP-Gly" evidence="1">
    <location>
        <begin position="83"/>
        <end position="126"/>
    </location>
</feature>
<dbReference type="Proteomes" id="UP001249851">
    <property type="component" value="Unassembled WGS sequence"/>
</dbReference>
<dbReference type="InterPro" id="IPR052557">
    <property type="entry name" value="CAP/Cytokinesis_protein"/>
</dbReference>
<evidence type="ECO:0000259" key="1">
    <source>
        <dbReference type="PROSITE" id="PS50245"/>
    </source>
</evidence>
<dbReference type="InterPro" id="IPR038765">
    <property type="entry name" value="Papain-like_cys_pep_sf"/>
</dbReference>
<dbReference type="InterPro" id="IPR056564">
    <property type="entry name" value="Ig-like_KY"/>
</dbReference>
<comment type="caution">
    <text evidence="2">The sequence shown here is derived from an EMBL/GenBank/DDBJ whole genome shotgun (WGS) entry which is preliminary data.</text>
</comment>
<dbReference type="InterPro" id="IPR002931">
    <property type="entry name" value="Transglutaminase-like"/>
</dbReference>
<dbReference type="SUPFAM" id="SSF74924">
    <property type="entry name" value="Cap-Gly domain"/>
    <property type="match status" value="1"/>
</dbReference>
<accession>A0AAD9QYC1</accession>
<dbReference type="PROSITE" id="PS50245">
    <property type="entry name" value="CAP_GLY_2"/>
    <property type="match status" value="1"/>
</dbReference>
<dbReference type="Pfam" id="PF23265">
    <property type="entry name" value="Ig-like_KY"/>
    <property type="match status" value="4"/>
</dbReference>